<dbReference type="InterPro" id="IPR039874">
    <property type="entry name" value="WAPL"/>
</dbReference>
<keyword evidence="5" id="KW-1185">Reference proteome</keyword>
<feature type="compositionally biased region" description="Basic and acidic residues" evidence="2">
    <location>
        <begin position="50"/>
        <end position="81"/>
    </location>
</feature>
<evidence type="ECO:0000313" key="4">
    <source>
        <dbReference type="EMBL" id="KAH8702649.1"/>
    </source>
</evidence>
<reference evidence="4" key="1">
    <citation type="submission" date="2021-12" db="EMBL/GenBank/DDBJ databases">
        <title>Convergent genome expansion in fungi linked to evolution of root-endophyte symbiosis.</title>
        <authorList>
            <consortium name="DOE Joint Genome Institute"/>
            <person name="Ke Y.-H."/>
            <person name="Bonito G."/>
            <person name="Liao H.-L."/>
            <person name="Looney B."/>
            <person name="Rojas-Flechas A."/>
            <person name="Nash J."/>
            <person name="Hameed K."/>
            <person name="Schadt C."/>
            <person name="Martin F."/>
            <person name="Crous P.W."/>
            <person name="Miettinen O."/>
            <person name="Magnuson J.K."/>
            <person name="Labbe J."/>
            <person name="Jacobson D."/>
            <person name="Doktycz M.J."/>
            <person name="Veneault-Fourrey C."/>
            <person name="Kuo A."/>
            <person name="Mondo S."/>
            <person name="Calhoun S."/>
            <person name="Riley R."/>
            <person name="Ohm R."/>
            <person name="LaButti K."/>
            <person name="Andreopoulos B."/>
            <person name="Pangilinan J."/>
            <person name="Nolan M."/>
            <person name="Tritt A."/>
            <person name="Clum A."/>
            <person name="Lipzen A."/>
            <person name="Daum C."/>
            <person name="Barry K."/>
            <person name="Grigoriev I.V."/>
            <person name="Vilgalys R."/>
        </authorList>
    </citation>
    <scope>NUCLEOTIDE SEQUENCE</scope>
    <source>
        <strain evidence="4">PMI_201</strain>
    </source>
</reference>
<dbReference type="EMBL" id="JAJTJA010000003">
    <property type="protein sequence ID" value="KAH8702649.1"/>
    <property type="molecule type" value="Genomic_DNA"/>
</dbReference>
<feature type="compositionally biased region" description="Polar residues" evidence="2">
    <location>
        <begin position="278"/>
        <end position="289"/>
    </location>
</feature>
<feature type="compositionally biased region" description="Basic and acidic residues" evidence="2">
    <location>
        <begin position="234"/>
        <end position="245"/>
    </location>
</feature>
<feature type="compositionally biased region" description="Polar residues" evidence="2">
    <location>
        <begin position="106"/>
        <end position="124"/>
    </location>
</feature>
<evidence type="ECO:0000256" key="1">
    <source>
        <dbReference type="ARBA" id="ARBA00006854"/>
    </source>
</evidence>
<dbReference type="PANTHER" id="PTHR22100:SF13">
    <property type="entry name" value="WINGS APART-LIKE PROTEIN HOMOLOG"/>
    <property type="match status" value="1"/>
</dbReference>
<feature type="compositionally biased region" description="Polar residues" evidence="2">
    <location>
        <begin position="202"/>
        <end position="232"/>
    </location>
</feature>
<protein>
    <submittedName>
        <fullName evidence="4">Wings apart-like protein regulation of heterochromatin-domain-containing protein</fullName>
    </submittedName>
</protein>
<accession>A0AAD4Q1V7</accession>
<dbReference type="Pfam" id="PF07814">
    <property type="entry name" value="WAPL"/>
    <property type="match status" value="1"/>
</dbReference>
<feature type="domain" description="Wings apart-like protein C-terminal" evidence="3">
    <location>
        <begin position="373"/>
        <end position="716"/>
    </location>
</feature>
<evidence type="ECO:0000313" key="5">
    <source>
        <dbReference type="Proteomes" id="UP001201262"/>
    </source>
</evidence>
<dbReference type="RefSeq" id="XP_046076025.1">
    <property type="nucleotide sequence ID" value="XM_046220036.1"/>
</dbReference>
<gene>
    <name evidence="4" type="ORF">BGW36DRAFT_424913</name>
</gene>
<dbReference type="Proteomes" id="UP001201262">
    <property type="component" value="Unassembled WGS sequence"/>
</dbReference>
<dbReference type="PANTHER" id="PTHR22100">
    <property type="entry name" value="WINGS APART-LIKE PROTEIN HOMOLOG"/>
    <property type="match status" value="1"/>
</dbReference>
<comment type="caution">
    <text evidence="4">The sequence shown here is derived from an EMBL/GenBank/DDBJ whole genome shotgun (WGS) entry which is preliminary data.</text>
</comment>
<comment type="similarity">
    <text evidence="1">Belongs to the WAPL family.</text>
</comment>
<dbReference type="GeneID" id="70250323"/>
<dbReference type="Gene3D" id="1.25.10.10">
    <property type="entry name" value="Leucine-rich Repeat Variant"/>
    <property type="match status" value="1"/>
</dbReference>
<sequence length="836" mass="92226">MDWKNPERRRKIVTYGKSSHNQPEHNRQPARSYLGPDERDTNGLNAPLRSELESRLQTSDNHHAYKKEELKDRNLKEKMPSKPDTSAQDSQRNLRSPKRRKVAVDSGTQNVDDIIKPQSNITANDTHRASSSRLRASLDNTITTDKQDTGSVKSSLRTYSKPLGSSTRSKGYDTRAVKSTGPLPGSMSPSSNKTPGLLFNKIDSQSESQLSQQKRVQRRGSFSTTPAQNGIGTHTDESRTRRRLVDSLGSHDIQEDEDTSSETDPVYRPATPDLATEAPSTPINSESQSWHAIYEEPRARCLANDVAENTASPQTSSPKITYARQRSFLSNIDSNGSLGVDSQLNIHGDVHASSMLQNPAASAEDEHPDASSVRSIHELRRAGVNARFQGIVDSILEDIEEVSNPLSVRRSGLIQLCEKLFEDTFAQRFIEYGAASRLANSMPAKQDVISALLSMEAYALMLRLSHLPSSLYLTFWPKIVATAPTLLSIQEGISKLIVQRRFGLSRVNQATINDVSVRSGKVTGLDHASSPLSPQRLILHCMQLTIRKLRDGDAADVLPVEIVSKLVDLLLALSGHASGHMTDQHVISENYDIFESIISILESYTTSSISIGDAQQDALTSLAASSQFLSWLSEETDARCFQLLTLHLRLILNITNTNSQICERFATPDLINSLVMIVLSSYPGATGDNINEKKDSLDIVILALGALINLTEESEAARQRISSQHKGTRTLLAHLLAVFTEGLDTVSEADSVGQTHSNVAFGYLSILLCTMCLNYDVRVAIKSSLNGTGLNRLLATVEEFLHYHRKVDEELSQSQALGEFTLRLERILNQIRDIGV</sequence>
<feature type="compositionally biased region" description="Polar residues" evidence="2">
    <location>
        <begin position="83"/>
        <end position="94"/>
    </location>
</feature>
<dbReference type="InterPro" id="IPR022771">
    <property type="entry name" value="WAPL_C"/>
</dbReference>
<evidence type="ECO:0000259" key="3">
    <source>
        <dbReference type="Pfam" id="PF07814"/>
    </source>
</evidence>
<proteinExistence type="inferred from homology"/>
<feature type="compositionally biased region" description="Low complexity" evidence="2">
    <location>
        <begin position="129"/>
        <end position="138"/>
    </location>
</feature>
<dbReference type="InterPro" id="IPR011989">
    <property type="entry name" value="ARM-like"/>
</dbReference>
<organism evidence="4 5">
    <name type="scientific">Talaromyces proteolyticus</name>
    <dbReference type="NCBI Taxonomy" id="1131652"/>
    <lineage>
        <taxon>Eukaryota</taxon>
        <taxon>Fungi</taxon>
        <taxon>Dikarya</taxon>
        <taxon>Ascomycota</taxon>
        <taxon>Pezizomycotina</taxon>
        <taxon>Eurotiomycetes</taxon>
        <taxon>Eurotiomycetidae</taxon>
        <taxon>Eurotiales</taxon>
        <taxon>Trichocomaceae</taxon>
        <taxon>Talaromyces</taxon>
        <taxon>Talaromyces sect. Bacilispori</taxon>
    </lineage>
</organism>
<feature type="region of interest" description="Disordered" evidence="2">
    <location>
        <begin position="1"/>
        <end position="289"/>
    </location>
</feature>
<dbReference type="AlphaFoldDB" id="A0AAD4Q1V7"/>
<name>A0AAD4Q1V7_9EURO</name>
<feature type="compositionally biased region" description="Polar residues" evidence="2">
    <location>
        <begin position="139"/>
        <end position="169"/>
    </location>
</feature>
<evidence type="ECO:0000256" key="2">
    <source>
        <dbReference type="SAM" id="MobiDB-lite"/>
    </source>
</evidence>